<dbReference type="Proteomes" id="UP000807469">
    <property type="component" value="Unassembled WGS sequence"/>
</dbReference>
<sequence>MTGLSDPTSGLLNNRIVSTFNLKDYVLVLVPREEAQDTMWRPAIVSMISKETLYGVTVDIIYTVHMLGSSLQILDLPYSCSQQRKQIRCMPDQLAQGNQEPEVRSVTSKPYDFVWTLHCEFVSDANEDGRATTKKFWWLPAMYIGIGGIGGMHHTVRILSGKLRGTFGTTKFVYPYEVTKEGSLVPMNYKPS</sequence>
<organism evidence="1 2">
    <name type="scientific">Pholiota conissans</name>
    <dbReference type="NCBI Taxonomy" id="109636"/>
    <lineage>
        <taxon>Eukaryota</taxon>
        <taxon>Fungi</taxon>
        <taxon>Dikarya</taxon>
        <taxon>Basidiomycota</taxon>
        <taxon>Agaricomycotina</taxon>
        <taxon>Agaricomycetes</taxon>
        <taxon>Agaricomycetidae</taxon>
        <taxon>Agaricales</taxon>
        <taxon>Agaricineae</taxon>
        <taxon>Strophariaceae</taxon>
        <taxon>Pholiota</taxon>
    </lineage>
</organism>
<keyword evidence="2" id="KW-1185">Reference proteome</keyword>
<proteinExistence type="predicted"/>
<dbReference type="EMBL" id="MU155172">
    <property type="protein sequence ID" value="KAF9481908.1"/>
    <property type="molecule type" value="Genomic_DNA"/>
</dbReference>
<gene>
    <name evidence="1" type="ORF">BDN70DRAFT_930451</name>
</gene>
<reference evidence="1" key="1">
    <citation type="submission" date="2020-11" db="EMBL/GenBank/DDBJ databases">
        <authorList>
            <consortium name="DOE Joint Genome Institute"/>
            <person name="Ahrendt S."/>
            <person name="Riley R."/>
            <person name="Andreopoulos W."/>
            <person name="Labutti K."/>
            <person name="Pangilinan J."/>
            <person name="Ruiz-Duenas F.J."/>
            <person name="Barrasa J.M."/>
            <person name="Sanchez-Garcia M."/>
            <person name="Camarero S."/>
            <person name="Miyauchi S."/>
            <person name="Serrano A."/>
            <person name="Linde D."/>
            <person name="Babiker R."/>
            <person name="Drula E."/>
            <person name="Ayuso-Fernandez I."/>
            <person name="Pacheco R."/>
            <person name="Padilla G."/>
            <person name="Ferreira P."/>
            <person name="Barriuso J."/>
            <person name="Kellner H."/>
            <person name="Castanera R."/>
            <person name="Alfaro M."/>
            <person name="Ramirez L."/>
            <person name="Pisabarro A.G."/>
            <person name="Kuo A."/>
            <person name="Tritt A."/>
            <person name="Lipzen A."/>
            <person name="He G."/>
            <person name="Yan M."/>
            <person name="Ng V."/>
            <person name="Cullen D."/>
            <person name="Martin F."/>
            <person name="Rosso M.-N."/>
            <person name="Henrissat B."/>
            <person name="Hibbett D."/>
            <person name="Martinez A.T."/>
            <person name="Grigoriev I.V."/>
        </authorList>
    </citation>
    <scope>NUCLEOTIDE SEQUENCE</scope>
    <source>
        <strain evidence="1">CIRM-BRFM 674</strain>
    </source>
</reference>
<evidence type="ECO:0000313" key="2">
    <source>
        <dbReference type="Proteomes" id="UP000807469"/>
    </source>
</evidence>
<dbReference type="AlphaFoldDB" id="A0A9P5Z5Q7"/>
<accession>A0A9P5Z5Q7</accession>
<name>A0A9P5Z5Q7_9AGAR</name>
<protein>
    <submittedName>
        <fullName evidence="1">Uncharacterized protein</fullName>
    </submittedName>
</protein>
<comment type="caution">
    <text evidence="1">The sequence shown here is derived from an EMBL/GenBank/DDBJ whole genome shotgun (WGS) entry which is preliminary data.</text>
</comment>
<evidence type="ECO:0000313" key="1">
    <source>
        <dbReference type="EMBL" id="KAF9481908.1"/>
    </source>
</evidence>